<organism evidence="3 4">
    <name type="scientific">Chrysophaeum taylorii</name>
    <dbReference type="NCBI Taxonomy" id="2483200"/>
    <lineage>
        <taxon>Eukaryota</taxon>
        <taxon>Sar</taxon>
        <taxon>Stramenopiles</taxon>
        <taxon>Ochrophyta</taxon>
        <taxon>Pelagophyceae</taxon>
        <taxon>Pelagomonadales</taxon>
        <taxon>Pelagomonadaceae</taxon>
        <taxon>Chrysophaeum</taxon>
    </lineage>
</organism>
<evidence type="ECO:0000313" key="3">
    <source>
        <dbReference type="EMBL" id="KAJ8607741.1"/>
    </source>
</evidence>
<keyword evidence="4" id="KW-1185">Reference proteome</keyword>
<reference evidence="3" key="1">
    <citation type="submission" date="2023-01" db="EMBL/GenBank/DDBJ databases">
        <title>Metagenome sequencing of chrysophaentin producing Chrysophaeum taylorii.</title>
        <authorList>
            <person name="Davison J."/>
            <person name="Bewley C."/>
        </authorList>
    </citation>
    <scope>NUCLEOTIDE SEQUENCE</scope>
    <source>
        <strain evidence="3">NIES-1699</strain>
    </source>
</reference>
<dbReference type="SMART" id="SM00860">
    <property type="entry name" value="SMI1_KNR4"/>
    <property type="match status" value="1"/>
</dbReference>
<dbReference type="SUPFAM" id="SSF160631">
    <property type="entry name" value="SMI1/KNR4-like"/>
    <property type="match status" value="1"/>
</dbReference>
<proteinExistence type="predicted"/>
<dbReference type="InterPro" id="IPR018958">
    <property type="entry name" value="Knr4/Smi1-like_dom"/>
</dbReference>
<name>A0AAD7XKV3_9STRA</name>
<evidence type="ECO:0000313" key="4">
    <source>
        <dbReference type="Proteomes" id="UP001230188"/>
    </source>
</evidence>
<dbReference type="AlphaFoldDB" id="A0AAD7XKV3"/>
<evidence type="ECO:0000256" key="1">
    <source>
        <dbReference type="SAM" id="MobiDB-lite"/>
    </source>
</evidence>
<evidence type="ECO:0000259" key="2">
    <source>
        <dbReference type="SMART" id="SM00860"/>
    </source>
</evidence>
<gene>
    <name evidence="3" type="ORF">CTAYLR_008604</name>
</gene>
<comment type="caution">
    <text evidence="3">The sequence shown here is derived from an EMBL/GenBank/DDBJ whole genome shotgun (WGS) entry which is preliminary data.</text>
</comment>
<feature type="region of interest" description="Disordered" evidence="1">
    <location>
        <begin position="78"/>
        <end position="104"/>
    </location>
</feature>
<dbReference type="Gene3D" id="3.40.1580.10">
    <property type="entry name" value="SMI1/KNR4-like"/>
    <property type="match status" value="1"/>
</dbReference>
<protein>
    <recommendedName>
        <fullName evidence="2">Knr4/Smi1-like domain-containing protein</fullName>
    </recommendedName>
</protein>
<dbReference type="Pfam" id="PF09346">
    <property type="entry name" value="SMI1_KNR4"/>
    <property type="match status" value="1"/>
</dbReference>
<feature type="compositionally biased region" description="Basic and acidic residues" evidence="1">
    <location>
        <begin position="78"/>
        <end position="90"/>
    </location>
</feature>
<dbReference type="Proteomes" id="UP001230188">
    <property type="component" value="Unassembled WGS sequence"/>
</dbReference>
<accession>A0AAD7XKV3</accession>
<sequence>MTPAEMRQCVVDIVGWFEAKAQTDTVGASEDEIKAFSRRHDITLPLALEELYLKTQGGLLWFEEKKMTSLQEAAKLRDEIKDNNKKKENDNNNNNNGDDKENNKYYPFANDDEEDLLVVDCDTEAVFEYDLYSGLGTKLSESFTDFIETYRNLLLADHFDYFDDIGLVEKVGIQPNYGK</sequence>
<feature type="domain" description="Knr4/Smi1-like" evidence="2">
    <location>
        <begin position="27"/>
        <end position="149"/>
    </location>
</feature>
<dbReference type="EMBL" id="JAQMWT010000198">
    <property type="protein sequence ID" value="KAJ8607741.1"/>
    <property type="molecule type" value="Genomic_DNA"/>
</dbReference>
<dbReference type="InterPro" id="IPR037883">
    <property type="entry name" value="Knr4/Smi1-like_sf"/>
</dbReference>